<dbReference type="AlphaFoldDB" id="A0AAV5RS94"/>
<keyword evidence="8 11" id="KW-0175">Coiled coil</keyword>
<name>A0AAV5RS94_MAUHU</name>
<evidence type="ECO:0000256" key="4">
    <source>
        <dbReference type="ARBA" id="ARBA00022448"/>
    </source>
</evidence>
<gene>
    <name evidence="11" type="primary">SHE3</name>
    <name evidence="13" type="ORF">DAKH74_009040</name>
</gene>
<feature type="compositionally biased region" description="Low complexity" evidence="12">
    <location>
        <begin position="383"/>
        <end position="410"/>
    </location>
</feature>
<feature type="region of interest" description="Disordered" evidence="12">
    <location>
        <begin position="1"/>
        <end position="42"/>
    </location>
</feature>
<feature type="coiled-coil region" evidence="11">
    <location>
        <begin position="195"/>
        <end position="229"/>
    </location>
</feature>
<keyword evidence="6 11" id="KW-0256">Endoplasmic reticulum</keyword>
<evidence type="ECO:0000256" key="2">
    <source>
        <dbReference type="ARBA" id="ARBA00008123"/>
    </source>
</evidence>
<dbReference type="GO" id="GO:0051028">
    <property type="term" value="P:mRNA transport"/>
    <property type="evidence" value="ECO:0007669"/>
    <property type="project" value="UniProtKB-UniRule"/>
</dbReference>
<organism evidence="13 14">
    <name type="scientific">Maudiozyma humilis</name>
    <name type="common">Sour dough yeast</name>
    <name type="synonym">Kazachstania humilis</name>
    <dbReference type="NCBI Taxonomy" id="51915"/>
    <lineage>
        <taxon>Eukaryota</taxon>
        <taxon>Fungi</taxon>
        <taxon>Dikarya</taxon>
        <taxon>Ascomycota</taxon>
        <taxon>Saccharomycotina</taxon>
        <taxon>Saccharomycetes</taxon>
        <taxon>Saccharomycetales</taxon>
        <taxon>Saccharomycetaceae</taxon>
        <taxon>Maudiozyma</taxon>
    </lineage>
</organism>
<dbReference type="InterPro" id="IPR031398">
    <property type="entry name" value="She3"/>
</dbReference>
<feature type="coiled-coil region" evidence="11">
    <location>
        <begin position="135"/>
        <end position="169"/>
    </location>
</feature>
<evidence type="ECO:0000313" key="13">
    <source>
        <dbReference type="EMBL" id="GMM54288.1"/>
    </source>
</evidence>
<comment type="similarity">
    <text evidence="2 11">Belongs to the SHE3 family.</text>
</comment>
<evidence type="ECO:0000313" key="14">
    <source>
        <dbReference type="Proteomes" id="UP001377567"/>
    </source>
</evidence>
<reference evidence="13 14" key="1">
    <citation type="journal article" date="2023" name="Elife">
        <title>Identification of key yeast species and microbe-microbe interactions impacting larval growth of Drosophila in the wild.</title>
        <authorList>
            <person name="Mure A."/>
            <person name="Sugiura Y."/>
            <person name="Maeda R."/>
            <person name="Honda K."/>
            <person name="Sakurai N."/>
            <person name="Takahashi Y."/>
            <person name="Watada M."/>
            <person name="Katoh T."/>
            <person name="Gotoh A."/>
            <person name="Gotoh Y."/>
            <person name="Taniguchi I."/>
            <person name="Nakamura K."/>
            <person name="Hayashi T."/>
            <person name="Katayama T."/>
            <person name="Uemura T."/>
            <person name="Hattori Y."/>
        </authorList>
    </citation>
    <scope>NUCLEOTIDE SEQUENCE [LARGE SCALE GENOMIC DNA]</scope>
    <source>
        <strain evidence="13 14">KH-74</strain>
    </source>
</reference>
<evidence type="ECO:0000256" key="10">
    <source>
        <dbReference type="ARBA" id="ARBA00024975"/>
    </source>
</evidence>
<dbReference type="EMBL" id="BTGD01000001">
    <property type="protein sequence ID" value="GMM54288.1"/>
    <property type="molecule type" value="Genomic_DNA"/>
</dbReference>
<comment type="function">
    <text evidence="10">RNA-binding protein that binds specific mRNAs including the ASH1 mRNA, coding for a repressor of the HO endonuclease. Part of the mRNA localization machinery that restricts accumulation of certain proteins to the bud and in the daughter cell. Required for the delivery of cortical endoplasmic reticulum into the emerging bud.</text>
</comment>
<keyword evidence="9 11" id="KW-0472">Membrane</keyword>
<evidence type="ECO:0000256" key="8">
    <source>
        <dbReference type="ARBA" id="ARBA00023054"/>
    </source>
</evidence>
<dbReference type="GO" id="GO:0005789">
    <property type="term" value="C:endoplasmic reticulum membrane"/>
    <property type="evidence" value="ECO:0007669"/>
    <property type="project" value="UniProtKB-SubCell"/>
</dbReference>
<dbReference type="Proteomes" id="UP001377567">
    <property type="component" value="Unassembled WGS sequence"/>
</dbReference>
<evidence type="ECO:0000256" key="6">
    <source>
        <dbReference type="ARBA" id="ARBA00022824"/>
    </source>
</evidence>
<keyword evidence="5 11" id="KW-0509">mRNA transport</keyword>
<dbReference type="SUPFAM" id="SSF90257">
    <property type="entry name" value="Myosin rod fragments"/>
    <property type="match status" value="1"/>
</dbReference>
<evidence type="ECO:0000256" key="5">
    <source>
        <dbReference type="ARBA" id="ARBA00022816"/>
    </source>
</evidence>
<comment type="subcellular location">
    <subcellularLocation>
        <location evidence="1 11">Endoplasmic reticulum membrane</location>
        <topology evidence="1 11">Peripheral membrane protein</topology>
    </subcellularLocation>
</comment>
<feature type="compositionally biased region" description="Polar residues" evidence="12">
    <location>
        <begin position="1"/>
        <end position="22"/>
    </location>
</feature>
<feature type="region of interest" description="Disordered" evidence="12">
    <location>
        <begin position="373"/>
        <end position="410"/>
    </location>
</feature>
<evidence type="ECO:0000256" key="12">
    <source>
        <dbReference type="SAM" id="MobiDB-lite"/>
    </source>
</evidence>
<keyword evidence="14" id="KW-1185">Reference proteome</keyword>
<dbReference type="GO" id="GO:0048309">
    <property type="term" value="P:endoplasmic reticulum inheritance"/>
    <property type="evidence" value="ECO:0007669"/>
    <property type="project" value="InterPro"/>
</dbReference>
<evidence type="ECO:0000256" key="11">
    <source>
        <dbReference type="RuleBase" id="RU362142"/>
    </source>
</evidence>
<dbReference type="Gene3D" id="1.10.287.1490">
    <property type="match status" value="1"/>
</dbReference>
<evidence type="ECO:0000256" key="3">
    <source>
        <dbReference type="ARBA" id="ARBA00019884"/>
    </source>
</evidence>
<accession>A0AAV5RS94</accession>
<evidence type="ECO:0000256" key="7">
    <source>
        <dbReference type="ARBA" id="ARBA00022884"/>
    </source>
</evidence>
<comment type="caution">
    <text evidence="13">The sequence shown here is derived from an EMBL/GenBank/DDBJ whole genome shotgun (WGS) entry which is preliminary data.</text>
</comment>
<keyword evidence="4 11" id="KW-0813">Transport</keyword>
<protein>
    <recommendedName>
        <fullName evidence="3 11">SWI5-dependent HO expression protein 3</fullName>
    </recommendedName>
</protein>
<dbReference type="Pfam" id="PF17078">
    <property type="entry name" value="SHE3"/>
    <property type="match status" value="1"/>
</dbReference>
<evidence type="ECO:0000256" key="9">
    <source>
        <dbReference type="ARBA" id="ARBA00023136"/>
    </source>
</evidence>
<dbReference type="GO" id="GO:0003723">
    <property type="term" value="F:RNA binding"/>
    <property type="evidence" value="ECO:0007669"/>
    <property type="project" value="UniProtKB-KW"/>
</dbReference>
<proteinExistence type="inferred from homology"/>
<sequence length="410" mass="44207">MCSAQATPELNRSTPSWPQTASAAGRGDTHGSGHATPFASPTKLAPHHSIFMANLQRSPTAKGSALFSETPGSSSTKVIESLHEQIDVLSRTNLQLSTQSQGLLSKLEDTQDREGRLVKSLSGLKNENETLKSLLTRESDHLKDLESSLTDLNEQCNALNRHNKEMRAKISSNSHGGSSLDEELLMVQAQYSSLLEAQEMARSHYDAEIARLKEELQELTAQHAQTADRFEGDSQRLTDAIAELSLGNREFQEMYRAQSDAVDGAFQRALEYGPGTQLDNPAEQYNSLKQELVDIGAEMDIATVERDIADMQTVKLQRVRNVSNSGSNAAKRTSFYGSMSPVADAHSDSARNTSAGLGLGLGLGLPGVKRSLSKRRVGTPTMSEAPVAAAESPSAASPALRRARGSAAFQ</sequence>
<evidence type="ECO:0000256" key="1">
    <source>
        <dbReference type="ARBA" id="ARBA00004406"/>
    </source>
</evidence>
<keyword evidence="7 11" id="KW-0694">RNA-binding</keyword>